<dbReference type="KEGG" id="cis:CINS_0767"/>
<dbReference type="STRING" id="1031564.CINS_0767"/>
<dbReference type="PANTHER" id="PTHR42959">
    <property type="entry name" value="CARBAMOYLTRANSFERASE"/>
    <property type="match status" value="1"/>
</dbReference>
<feature type="domain" description="Acylphosphatase-like" evidence="10">
    <location>
        <begin position="5"/>
        <end position="92"/>
    </location>
</feature>
<evidence type="ECO:0000256" key="7">
    <source>
        <dbReference type="ARBA" id="ARBA00048220"/>
    </source>
</evidence>
<dbReference type="InterPro" id="IPR017968">
    <property type="entry name" value="Acylphosphatase_CS"/>
</dbReference>
<dbReference type="Proteomes" id="UP000031163">
    <property type="component" value="Chromosome"/>
</dbReference>
<dbReference type="PIRSF" id="PIRSF006256">
    <property type="entry name" value="CMPcnvr_hdrg_mat"/>
    <property type="match status" value="1"/>
</dbReference>
<dbReference type="Pfam" id="PF07503">
    <property type="entry name" value="zf-HYPF"/>
    <property type="match status" value="2"/>
</dbReference>
<dbReference type="InterPro" id="IPR011125">
    <property type="entry name" value="Znf_HypF"/>
</dbReference>
<dbReference type="PROSITE" id="PS00150">
    <property type="entry name" value="ACYLPHOSPHATASE_1"/>
    <property type="match status" value="1"/>
</dbReference>
<protein>
    <recommendedName>
        <fullName evidence="8">Carbamoyltransferase</fullName>
        <ecNumber evidence="8">6.2.-.-</ecNumber>
    </recommendedName>
</protein>
<evidence type="ECO:0000256" key="9">
    <source>
        <dbReference type="PROSITE-ProRule" id="PRU00520"/>
    </source>
</evidence>
<gene>
    <name evidence="12" type="primary">hypF</name>
    <name evidence="12" type="ORF">CINS_0767</name>
</gene>
<dbReference type="InterPro" id="IPR006070">
    <property type="entry name" value="Sua5-like_dom"/>
</dbReference>
<dbReference type="InterPro" id="IPR004421">
    <property type="entry name" value="Carbamoyltransferase_HypF"/>
</dbReference>
<dbReference type="Pfam" id="PF17788">
    <property type="entry name" value="HypF_C"/>
    <property type="match status" value="1"/>
</dbReference>
<keyword evidence="6" id="KW-0862">Zinc</keyword>
<evidence type="ECO:0000256" key="2">
    <source>
        <dbReference type="ARBA" id="ARBA00008097"/>
    </source>
</evidence>
<dbReference type="SUPFAM" id="SSF54975">
    <property type="entry name" value="Acylphosphatase/BLUF domain-like"/>
    <property type="match status" value="1"/>
</dbReference>
<evidence type="ECO:0000256" key="3">
    <source>
        <dbReference type="ARBA" id="ARBA00022598"/>
    </source>
</evidence>
<dbReference type="UniPathway" id="UPA00335"/>
<keyword evidence="3" id="KW-0436">Ligase</keyword>
<dbReference type="InterPro" id="IPR001792">
    <property type="entry name" value="Acylphosphatase-like_dom"/>
</dbReference>
<dbReference type="Pfam" id="PF01300">
    <property type="entry name" value="Sua5_yciO_yrdC"/>
    <property type="match status" value="1"/>
</dbReference>
<name>A0A0A8H497_9BACT</name>
<comment type="catalytic activity">
    <reaction evidence="7">
        <text>C-terminal L-cysteinyl-[HypE protein] + carbamoyl phosphate + ATP + H2O = C-terminal S-carboxamide-L-cysteinyl-[HypE protein] + AMP + phosphate + diphosphate + H(+)</text>
        <dbReference type="Rhea" id="RHEA:55636"/>
        <dbReference type="Rhea" id="RHEA-COMP:14247"/>
        <dbReference type="Rhea" id="RHEA-COMP:14392"/>
        <dbReference type="ChEBI" id="CHEBI:15377"/>
        <dbReference type="ChEBI" id="CHEBI:15378"/>
        <dbReference type="ChEBI" id="CHEBI:30616"/>
        <dbReference type="ChEBI" id="CHEBI:33019"/>
        <dbReference type="ChEBI" id="CHEBI:43474"/>
        <dbReference type="ChEBI" id="CHEBI:58228"/>
        <dbReference type="ChEBI" id="CHEBI:76913"/>
        <dbReference type="ChEBI" id="CHEBI:139126"/>
        <dbReference type="ChEBI" id="CHEBI:456215"/>
    </reaction>
</comment>
<dbReference type="PROSITE" id="PS51160">
    <property type="entry name" value="ACYLPHOSPHATASE_3"/>
    <property type="match status" value="1"/>
</dbReference>
<reference evidence="12 13" key="1">
    <citation type="journal article" date="2014" name="Genome Biol. Evol.">
        <title>Comparative Genomics of the Campylobacter lari Group.</title>
        <authorList>
            <person name="Miller W.G."/>
            <person name="Yee E."/>
            <person name="Chapman M.H."/>
            <person name="Smith T.P."/>
            <person name="Bono J.L."/>
            <person name="Huynh S."/>
            <person name="Parker C.T."/>
            <person name="Vandamme P."/>
            <person name="Luong K."/>
            <person name="Korlach J."/>
        </authorList>
    </citation>
    <scope>NUCLEOTIDE SEQUENCE [LARGE SCALE GENOMIC DNA]</scope>
    <source>
        <strain evidence="12 13">NCTC 12927</strain>
    </source>
</reference>
<keyword evidence="9" id="KW-0378">Hydrolase</keyword>
<evidence type="ECO:0000256" key="8">
    <source>
        <dbReference type="PIRNR" id="PIRNR006256"/>
    </source>
</evidence>
<dbReference type="SUPFAM" id="SSF55821">
    <property type="entry name" value="YrdC/RibB"/>
    <property type="match status" value="1"/>
</dbReference>
<feature type="active site" evidence="9">
    <location>
        <position position="38"/>
    </location>
</feature>
<organism evidence="12 13">
    <name type="scientific">Campylobacter insulaenigrae NCTC 12927</name>
    <dbReference type="NCBI Taxonomy" id="1031564"/>
    <lineage>
        <taxon>Bacteria</taxon>
        <taxon>Pseudomonadati</taxon>
        <taxon>Campylobacterota</taxon>
        <taxon>Epsilonproteobacteria</taxon>
        <taxon>Campylobacterales</taxon>
        <taxon>Campylobacteraceae</taxon>
        <taxon>Campylobacter</taxon>
    </lineage>
</organism>
<dbReference type="NCBIfam" id="TIGR00143">
    <property type="entry name" value="hypF"/>
    <property type="match status" value="1"/>
</dbReference>
<dbReference type="InterPro" id="IPR017945">
    <property type="entry name" value="DHBP_synth_RibB-like_a/b_dom"/>
</dbReference>
<dbReference type="PANTHER" id="PTHR42959:SF1">
    <property type="entry name" value="CARBAMOYLTRANSFERASE HYPF"/>
    <property type="match status" value="1"/>
</dbReference>
<comment type="similarity">
    <text evidence="2 8">Belongs to the carbamoyltransferase HypF family.</text>
</comment>
<dbReference type="InterPro" id="IPR036046">
    <property type="entry name" value="Acylphosphatase-like_dom_sf"/>
</dbReference>
<proteinExistence type="inferred from homology"/>
<keyword evidence="5" id="KW-0863">Zinc-finger</keyword>
<dbReference type="InterPro" id="IPR055128">
    <property type="entry name" value="HypF_C_2"/>
</dbReference>
<dbReference type="GO" id="GO:0008270">
    <property type="term" value="F:zinc ion binding"/>
    <property type="evidence" value="ECO:0007669"/>
    <property type="project" value="UniProtKB-KW"/>
</dbReference>
<evidence type="ECO:0000256" key="1">
    <source>
        <dbReference type="ARBA" id="ARBA00004711"/>
    </source>
</evidence>
<dbReference type="Gene3D" id="3.30.420.40">
    <property type="match status" value="1"/>
</dbReference>
<accession>A0A0A8H497</accession>
<dbReference type="RefSeq" id="WP_039650000.1">
    <property type="nucleotide sequence ID" value="NZ_CP007770.1"/>
</dbReference>
<dbReference type="GO" id="GO:0003998">
    <property type="term" value="F:acylphosphatase activity"/>
    <property type="evidence" value="ECO:0007669"/>
    <property type="project" value="UniProtKB-EC"/>
</dbReference>
<feature type="domain" description="YrdC-like" evidence="11">
    <location>
        <begin position="202"/>
        <end position="384"/>
    </location>
</feature>
<evidence type="ECO:0000256" key="4">
    <source>
        <dbReference type="ARBA" id="ARBA00022723"/>
    </source>
</evidence>
<dbReference type="GO" id="GO:0016743">
    <property type="term" value="F:carboxyl- or carbamoyltransferase activity"/>
    <property type="evidence" value="ECO:0007669"/>
    <property type="project" value="UniProtKB-UniRule"/>
</dbReference>
<dbReference type="Pfam" id="PF22521">
    <property type="entry name" value="HypF_C_2"/>
    <property type="match status" value="1"/>
</dbReference>
<evidence type="ECO:0000313" key="12">
    <source>
        <dbReference type="EMBL" id="AJC87734.1"/>
    </source>
</evidence>
<evidence type="ECO:0000259" key="11">
    <source>
        <dbReference type="PROSITE" id="PS51163"/>
    </source>
</evidence>
<dbReference type="HOGENOM" id="CLU_009164_0_0_7"/>
<dbReference type="InterPro" id="IPR041440">
    <property type="entry name" value="HypF_C"/>
</dbReference>
<sequence>MFHFGYEICIKGLVQGVGFRPFVYNLAKRLRLYGEVYNDGLGVVIRLQCEEFLFETFKDQLLKQLPKLARIDQIQISKTSFKHKYQDFFISSSKDTDKFSPILSDFSLCDDCQKEFYDKKNPRYRYPFITCTNCGPRFSIIKKLPYDRNNTAMDNFSMCSFCESEYKDPLNRRFHAQPLSCPRCKITIFLKDKNKNILAKDEQAFFMLSKLLNEGKIIALKGMGGFHLICDSTNENTINELRRRKKRPKKPLAIMAKDIQMAEKLAYINENEAKLLQSHLKPIVILKSKKILKNLAPDTDKIGIMLAYMGTHLLLFEYFDKPIVATSANISSQSIIFEEQKLLDKLYNVFDFYLDYDRDIVNSSDDSIAQVIDDKIMFLRTSRGLNPFYYHCKDIFNYDENILALGSELKNEFACFFKGQIFISPYIGDMKDIDIQDRFLKILNFFKDSYDLEFNQILCDKHPHFLYTKEFNSSKKYFIQHHYAHLCACLFEHKIYNEDVIAFIFDGTGYGDDGNIWGGEIFKANLRSYERLHHFKSFKLINSDIKNILNLTLALIFDFKFENEAKKILSKLDPIKLENLHKIYDKSVLYTSSLGRIIDAFGVIAFDITHLDYEAQIGLLFEKYYDENLDYSYNFDIKENEICIKNAFLQALKDDDKIKISTGLLNAIANIIVKISSFYTEKIILSGGVFQNKTLLTILNKKNISYKTSLQFPCNDSSIALGQLVHYLSLKT</sequence>
<evidence type="ECO:0000259" key="10">
    <source>
        <dbReference type="PROSITE" id="PS51160"/>
    </source>
</evidence>
<dbReference type="Gene3D" id="3.30.420.360">
    <property type="match status" value="1"/>
</dbReference>
<feature type="active site" evidence="9">
    <location>
        <position position="20"/>
    </location>
</feature>
<dbReference type="GeneID" id="74431568"/>
<dbReference type="GO" id="GO:0003725">
    <property type="term" value="F:double-stranded RNA binding"/>
    <property type="evidence" value="ECO:0007669"/>
    <property type="project" value="InterPro"/>
</dbReference>
<dbReference type="InterPro" id="IPR051060">
    <property type="entry name" value="Carbamoyltrans_HypF-like"/>
</dbReference>
<dbReference type="PROSITE" id="PS51163">
    <property type="entry name" value="YRDC"/>
    <property type="match status" value="1"/>
</dbReference>
<dbReference type="AlphaFoldDB" id="A0A0A8H497"/>
<dbReference type="Gene3D" id="3.30.110.120">
    <property type="match status" value="1"/>
</dbReference>
<dbReference type="GO" id="GO:0016874">
    <property type="term" value="F:ligase activity"/>
    <property type="evidence" value="ECO:0007669"/>
    <property type="project" value="UniProtKB-UniRule"/>
</dbReference>
<dbReference type="Gene3D" id="3.90.870.50">
    <property type="match status" value="1"/>
</dbReference>
<evidence type="ECO:0000256" key="5">
    <source>
        <dbReference type="ARBA" id="ARBA00022771"/>
    </source>
</evidence>
<dbReference type="Pfam" id="PF00708">
    <property type="entry name" value="Acylphosphatase"/>
    <property type="match status" value="1"/>
</dbReference>
<evidence type="ECO:0000313" key="13">
    <source>
        <dbReference type="Proteomes" id="UP000031163"/>
    </source>
</evidence>
<evidence type="ECO:0000256" key="6">
    <source>
        <dbReference type="ARBA" id="ARBA00022833"/>
    </source>
</evidence>
<keyword evidence="4" id="KW-0479">Metal-binding</keyword>
<dbReference type="EMBL" id="CP007770">
    <property type="protein sequence ID" value="AJC87734.1"/>
    <property type="molecule type" value="Genomic_DNA"/>
</dbReference>
<dbReference type="EC" id="6.2.-.-" evidence="8"/>
<dbReference type="GO" id="GO:0051604">
    <property type="term" value="P:protein maturation"/>
    <property type="evidence" value="ECO:0007669"/>
    <property type="project" value="TreeGrafter"/>
</dbReference>
<comment type="catalytic activity">
    <reaction evidence="9">
        <text>an acyl phosphate + H2O = a carboxylate + phosphate + H(+)</text>
        <dbReference type="Rhea" id="RHEA:14965"/>
        <dbReference type="ChEBI" id="CHEBI:15377"/>
        <dbReference type="ChEBI" id="CHEBI:15378"/>
        <dbReference type="ChEBI" id="CHEBI:29067"/>
        <dbReference type="ChEBI" id="CHEBI:43474"/>
        <dbReference type="ChEBI" id="CHEBI:59918"/>
        <dbReference type="EC" id="3.6.1.7"/>
    </reaction>
</comment>
<comment type="pathway">
    <text evidence="1">Protein modification; [NiFe] hydrogenase maturation.</text>
</comment>